<sequence>MVYVYRPKPSKPSSGGSSGRAAAAADGVPSTAKPAGEYDSSNNRWLVIGNTGSYDGVTDQEDLPPIPVEWIIAPNSNSSAVGNITPVGSQSTVNSAPGVAVIDDKNIGNSSENQIIETVSCVKPFDKEYVYADSYRSTIVAEMVLHIISAVFIGVTWHRFPNEIIKTYMKPKTIFMQVATGILALSAIFVVPIYWKSNRYIKHSWLWALAALLAFGTVCAAPRVYWHYSLKLPGSLWCSPKLPIQTFVWIAFSTIGWCP</sequence>
<keyword evidence="2" id="KW-0472">Membrane</keyword>
<feature type="region of interest" description="Disordered" evidence="1">
    <location>
        <begin position="1"/>
        <end position="41"/>
    </location>
</feature>
<reference evidence="3" key="1">
    <citation type="submission" date="2023-02" db="EMBL/GenBank/DDBJ databases">
        <title>Colletotrichum kahawae CIFC_Que2 genome sequencing and assembly.</title>
        <authorList>
            <person name="Baroncelli R."/>
        </authorList>
    </citation>
    <scope>NUCLEOTIDE SEQUENCE</scope>
    <source>
        <strain evidence="3">CIFC_Que2</strain>
    </source>
</reference>
<feature type="compositionally biased region" description="Low complexity" evidence="1">
    <location>
        <begin position="11"/>
        <end position="25"/>
    </location>
</feature>
<accession>A0AAD9YDU6</accession>
<protein>
    <submittedName>
        <fullName evidence="3">Uncharacterized protein</fullName>
    </submittedName>
</protein>
<evidence type="ECO:0000256" key="2">
    <source>
        <dbReference type="SAM" id="Phobius"/>
    </source>
</evidence>
<organism evidence="3 4">
    <name type="scientific">Colletotrichum kahawae</name>
    <name type="common">Coffee berry disease fungus</name>
    <dbReference type="NCBI Taxonomy" id="34407"/>
    <lineage>
        <taxon>Eukaryota</taxon>
        <taxon>Fungi</taxon>
        <taxon>Dikarya</taxon>
        <taxon>Ascomycota</taxon>
        <taxon>Pezizomycotina</taxon>
        <taxon>Sordariomycetes</taxon>
        <taxon>Hypocreomycetidae</taxon>
        <taxon>Glomerellales</taxon>
        <taxon>Glomerellaceae</taxon>
        <taxon>Colletotrichum</taxon>
        <taxon>Colletotrichum gloeosporioides species complex</taxon>
    </lineage>
</organism>
<proteinExistence type="predicted"/>
<dbReference type="EMBL" id="VYYT01000200">
    <property type="protein sequence ID" value="KAK2757479.1"/>
    <property type="molecule type" value="Genomic_DNA"/>
</dbReference>
<comment type="caution">
    <text evidence="3">The sequence shown here is derived from an EMBL/GenBank/DDBJ whole genome shotgun (WGS) entry which is preliminary data.</text>
</comment>
<evidence type="ECO:0000313" key="3">
    <source>
        <dbReference type="EMBL" id="KAK2757479.1"/>
    </source>
</evidence>
<keyword evidence="2" id="KW-1133">Transmembrane helix</keyword>
<keyword evidence="2" id="KW-0812">Transmembrane</keyword>
<dbReference type="AlphaFoldDB" id="A0AAD9YDU6"/>
<feature type="transmembrane region" description="Helical" evidence="2">
    <location>
        <begin position="174"/>
        <end position="194"/>
    </location>
</feature>
<feature type="transmembrane region" description="Helical" evidence="2">
    <location>
        <begin position="206"/>
        <end position="226"/>
    </location>
</feature>
<evidence type="ECO:0000313" key="4">
    <source>
        <dbReference type="Proteomes" id="UP001281614"/>
    </source>
</evidence>
<name>A0AAD9YDU6_COLKA</name>
<gene>
    <name evidence="3" type="ORF">CKAH01_05736</name>
</gene>
<keyword evidence="4" id="KW-1185">Reference proteome</keyword>
<evidence type="ECO:0000256" key="1">
    <source>
        <dbReference type="SAM" id="MobiDB-lite"/>
    </source>
</evidence>
<feature type="transmembrane region" description="Helical" evidence="2">
    <location>
        <begin position="139"/>
        <end position="158"/>
    </location>
</feature>
<dbReference type="Proteomes" id="UP001281614">
    <property type="component" value="Unassembled WGS sequence"/>
</dbReference>